<feature type="transmembrane region" description="Helical" evidence="5">
    <location>
        <begin position="109"/>
        <end position="130"/>
    </location>
</feature>
<comment type="caution">
    <text evidence="6">The sequence shown here is derived from an EMBL/GenBank/DDBJ whole genome shotgun (WGS) entry which is preliminary data.</text>
</comment>
<dbReference type="Pfam" id="PF01124">
    <property type="entry name" value="MAPEG"/>
    <property type="match status" value="1"/>
</dbReference>
<dbReference type="Gene3D" id="1.20.120.550">
    <property type="entry name" value="Membrane associated eicosanoid/glutathione metabolism-like domain"/>
    <property type="match status" value="1"/>
</dbReference>
<dbReference type="EMBL" id="PIQC01000001">
    <property type="protein sequence ID" value="RUO73473.1"/>
    <property type="molecule type" value="Genomic_DNA"/>
</dbReference>
<reference evidence="7" key="1">
    <citation type="journal article" date="2018" name="Front. Microbiol.">
        <title>Genome-Based Analysis Reveals the Taxonomy and Diversity of the Family Idiomarinaceae.</title>
        <authorList>
            <person name="Liu Y."/>
            <person name="Lai Q."/>
            <person name="Shao Z."/>
        </authorList>
    </citation>
    <scope>NUCLEOTIDE SEQUENCE [LARGE SCALE GENOMIC DNA]</scope>
    <source>
        <strain evidence="7">R22</strain>
    </source>
</reference>
<organism evidence="6 7">
    <name type="scientific">Idiomarina ramblicola</name>
    <dbReference type="NCBI Taxonomy" id="263724"/>
    <lineage>
        <taxon>Bacteria</taxon>
        <taxon>Pseudomonadati</taxon>
        <taxon>Pseudomonadota</taxon>
        <taxon>Gammaproteobacteria</taxon>
        <taxon>Alteromonadales</taxon>
        <taxon>Idiomarinaceae</taxon>
        <taxon>Idiomarina</taxon>
    </lineage>
</organism>
<keyword evidence="4 5" id="KW-0472">Membrane</keyword>
<dbReference type="InterPro" id="IPR001129">
    <property type="entry name" value="Membr-assoc_MAPEG"/>
</dbReference>
<evidence type="ECO:0000313" key="6">
    <source>
        <dbReference type="EMBL" id="RUO73473.1"/>
    </source>
</evidence>
<evidence type="ECO:0000256" key="1">
    <source>
        <dbReference type="ARBA" id="ARBA00004370"/>
    </source>
</evidence>
<feature type="transmembrane region" description="Helical" evidence="5">
    <location>
        <begin position="78"/>
        <end position="97"/>
    </location>
</feature>
<feature type="transmembrane region" description="Helical" evidence="5">
    <location>
        <begin position="6"/>
        <end position="27"/>
    </location>
</feature>
<dbReference type="Proteomes" id="UP000288058">
    <property type="component" value="Unassembled WGS sequence"/>
</dbReference>
<evidence type="ECO:0000256" key="3">
    <source>
        <dbReference type="ARBA" id="ARBA00022989"/>
    </source>
</evidence>
<evidence type="ECO:0000256" key="2">
    <source>
        <dbReference type="ARBA" id="ARBA00022692"/>
    </source>
</evidence>
<keyword evidence="6" id="KW-0808">Transferase</keyword>
<keyword evidence="7" id="KW-1185">Reference proteome</keyword>
<keyword evidence="2 5" id="KW-0812">Transmembrane</keyword>
<name>A0A432Z6L0_9GAMM</name>
<dbReference type="SUPFAM" id="SSF161084">
    <property type="entry name" value="MAPEG domain-like"/>
    <property type="match status" value="1"/>
</dbReference>
<dbReference type="OrthoDB" id="8537976at2"/>
<protein>
    <submittedName>
        <fullName evidence="6">Glutathione S-transferase</fullName>
    </submittedName>
</protein>
<dbReference type="InterPro" id="IPR023352">
    <property type="entry name" value="MAPEG-like_dom_sf"/>
</dbReference>
<dbReference type="GO" id="GO:0016020">
    <property type="term" value="C:membrane"/>
    <property type="evidence" value="ECO:0007669"/>
    <property type="project" value="UniProtKB-SubCell"/>
</dbReference>
<evidence type="ECO:0000256" key="5">
    <source>
        <dbReference type="SAM" id="Phobius"/>
    </source>
</evidence>
<gene>
    <name evidence="6" type="ORF">CWI78_03315</name>
</gene>
<dbReference type="AlphaFoldDB" id="A0A432Z6L0"/>
<proteinExistence type="predicted"/>
<dbReference type="RefSeq" id="WP_126780211.1">
    <property type="nucleotide sequence ID" value="NZ_PIQC01000001.1"/>
</dbReference>
<evidence type="ECO:0000313" key="7">
    <source>
        <dbReference type="Proteomes" id="UP000288058"/>
    </source>
</evidence>
<sequence length="135" mass="14307">MTTQLTITGFYAGVLTLIYLALAARIIRLRWKHRVGIGTGEAPDLEAAVRIHGNFIEYVPLALILFAMMEVQNAPLGLLHGLGIALVIARLCHAVGLTRSVGVSLPRTIGVLTTFAVLLLAAGYGIGQFVGVSLS</sequence>
<keyword evidence="3 5" id="KW-1133">Transmembrane helix</keyword>
<comment type="subcellular location">
    <subcellularLocation>
        <location evidence="1">Membrane</location>
    </subcellularLocation>
</comment>
<evidence type="ECO:0000256" key="4">
    <source>
        <dbReference type="ARBA" id="ARBA00023136"/>
    </source>
</evidence>
<accession>A0A432Z6L0</accession>
<dbReference type="PANTHER" id="PTHR35814">
    <property type="match status" value="1"/>
</dbReference>
<dbReference type="GO" id="GO:0016740">
    <property type="term" value="F:transferase activity"/>
    <property type="evidence" value="ECO:0007669"/>
    <property type="project" value="UniProtKB-KW"/>
</dbReference>
<dbReference type="PANTHER" id="PTHR35814:SF1">
    <property type="entry name" value="GLUTATHIONE S-TRANSFERASE-RELATED"/>
    <property type="match status" value="1"/>
</dbReference>